<protein>
    <submittedName>
        <fullName evidence="4">Alanine--glyoxylate aminotransferase 2, mitochondrial</fullName>
    </submittedName>
</protein>
<dbReference type="STRING" id="35525.A0A164M6Y5"/>
<keyword evidence="2 3" id="KW-0663">Pyridoxal phosphate</keyword>
<name>A0A164M6Y5_9CRUS</name>
<reference evidence="4 5" key="1">
    <citation type="submission" date="2016-03" db="EMBL/GenBank/DDBJ databases">
        <title>EvidentialGene: Evidence-directed Construction of Genes on Genomes.</title>
        <authorList>
            <person name="Gilbert D.G."/>
            <person name="Choi J.-H."/>
            <person name="Mockaitis K."/>
            <person name="Colbourne J."/>
            <person name="Pfrender M."/>
        </authorList>
    </citation>
    <scope>NUCLEOTIDE SEQUENCE [LARGE SCALE GENOMIC DNA]</scope>
    <source>
        <strain evidence="4 5">Xinb3</strain>
        <tissue evidence="4">Complete organism</tissue>
    </source>
</reference>
<dbReference type="Pfam" id="PF00202">
    <property type="entry name" value="Aminotran_3"/>
    <property type="match status" value="1"/>
</dbReference>
<dbReference type="InterPro" id="IPR015424">
    <property type="entry name" value="PyrdxlP-dep_Trfase"/>
</dbReference>
<gene>
    <name evidence="4" type="ORF">APZ42_032137</name>
</gene>
<evidence type="ECO:0000256" key="1">
    <source>
        <dbReference type="ARBA" id="ARBA00008954"/>
    </source>
</evidence>
<evidence type="ECO:0000256" key="3">
    <source>
        <dbReference type="RuleBase" id="RU003560"/>
    </source>
</evidence>
<dbReference type="PROSITE" id="PS00600">
    <property type="entry name" value="AA_TRANSFER_CLASS_3"/>
    <property type="match status" value="1"/>
</dbReference>
<keyword evidence="4" id="KW-0808">Transferase</keyword>
<dbReference type="PIRSF" id="PIRSF000521">
    <property type="entry name" value="Transaminase_4ab_Lys_Orn"/>
    <property type="match status" value="1"/>
</dbReference>
<dbReference type="OrthoDB" id="10261433at2759"/>
<dbReference type="InterPro" id="IPR015422">
    <property type="entry name" value="PyrdxlP-dep_Trfase_small"/>
</dbReference>
<keyword evidence="5" id="KW-1185">Reference proteome</keyword>
<evidence type="ECO:0000313" key="5">
    <source>
        <dbReference type="Proteomes" id="UP000076858"/>
    </source>
</evidence>
<dbReference type="PANTHER" id="PTHR45688:SF13">
    <property type="entry name" value="ALANINE--GLYOXYLATE AMINOTRANSFERASE 2-LIKE"/>
    <property type="match status" value="1"/>
</dbReference>
<keyword evidence="4" id="KW-0032">Aminotransferase</keyword>
<dbReference type="EMBL" id="LRGB01003056">
    <property type="protein sequence ID" value="KZS04788.1"/>
    <property type="molecule type" value="Genomic_DNA"/>
</dbReference>
<proteinExistence type="inferred from homology"/>
<evidence type="ECO:0000256" key="2">
    <source>
        <dbReference type="ARBA" id="ARBA00022898"/>
    </source>
</evidence>
<dbReference type="GO" id="GO:0008483">
    <property type="term" value="F:transaminase activity"/>
    <property type="evidence" value="ECO:0007669"/>
    <property type="project" value="UniProtKB-KW"/>
</dbReference>
<dbReference type="CDD" id="cd00610">
    <property type="entry name" value="OAT_like"/>
    <property type="match status" value="1"/>
</dbReference>
<dbReference type="AlphaFoldDB" id="A0A164M6Y5"/>
<accession>A0A164M6Y5</accession>
<evidence type="ECO:0000313" key="4">
    <source>
        <dbReference type="EMBL" id="KZS04788.1"/>
    </source>
</evidence>
<dbReference type="InterPro" id="IPR015421">
    <property type="entry name" value="PyrdxlP-dep_Trfase_major"/>
</dbReference>
<dbReference type="Gene3D" id="3.90.1150.10">
    <property type="entry name" value="Aspartate Aminotransferase, domain 1"/>
    <property type="match status" value="1"/>
</dbReference>
<comment type="similarity">
    <text evidence="1 3">Belongs to the class-III pyridoxal-phosphate-dependent aminotransferase family.</text>
</comment>
<dbReference type="InterPro" id="IPR005814">
    <property type="entry name" value="Aminotrans_3"/>
</dbReference>
<dbReference type="Gene3D" id="3.40.640.10">
    <property type="entry name" value="Type I PLP-dependent aspartate aminotransferase-like (Major domain)"/>
    <property type="match status" value="1"/>
</dbReference>
<dbReference type="SUPFAM" id="SSF53383">
    <property type="entry name" value="PLP-dependent transferases"/>
    <property type="match status" value="1"/>
</dbReference>
<dbReference type="PANTHER" id="PTHR45688">
    <property type="match status" value="1"/>
</dbReference>
<sequence length="490" mass="54555">MQTRFYPVLPSSVWPFLQKSVDDWTSCSNTFRYLGTRSIRLFFMMVPWTGNCARQTDTDTVDKKRPSCKLFFKADPLKIISAKGQYMFNEKGDKYLDCINNVTHVGHSHTKIAEVAFKQLKTLNTNSRFLHDNLVLYAERLTSLLPSPLSVCFFVNSGSEANDLALRLARTHTKRKEVIVLDHAYHGHVISLIDVSPYKFDHPGGEGKPDWVHVAPVPDVYGGKYRDNEHSAEELVQLYTDEVQKLIDLSAANGKGISCFIAESLQSCGGQIILPPDYLRRVYKSVREAGGVCIADEVQVGFGRVGTHWWAFQLQGEDVIPDIVTMGKPMGNGHPIAAVITTKEIADSFSATGMEYFNTYGGNPVSCAIGNAVLDIIEEEKLRENATVVGNHLLIGLKELKEKHSIIGDVRGVGMFIGIDLVKDRVTRDPATVEAQHIITRLKQQLILFSADGPNRNVLKFKPPMVLSLKDADHLLKTLDSILNEIKAAN</sequence>
<dbReference type="Proteomes" id="UP000076858">
    <property type="component" value="Unassembled WGS sequence"/>
</dbReference>
<dbReference type="GO" id="GO:0005739">
    <property type="term" value="C:mitochondrion"/>
    <property type="evidence" value="ECO:0007669"/>
    <property type="project" value="TreeGrafter"/>
</dbReference>
<dbReference type="InterPro" id="IPR049704">
    <property type="entry name" value="Aminotrans_3_PPA_site"/>
</dbReference>
<comment type="caution">
    <text evidence="4">The sequence shown here is derived from an EMBL/GenBank/DDBJ whole genome shotgun (WGS) entry which is preliminary data.</text>
</comment>
<dbReference type="GO" id="GO:0030170">
    <property type="term" value="F:pyridoxal phosphate binding"/>
    <property type="evidence" value="ECO:0007669"/>
    <property type="project" value="InterPro"/>
</dbReference>
<organism evidence="4 5">
    <name type="scientific">Daphnia magna</name>
    <dbReference type="NCBI Taxonomy" id="35525"/>
    <lineage>
        <taxon>Eukaryota</taxon>
        <taxon>Metazoa</taxon>
        <taxon>Ecdysozoa</taxon>
        <taxon>Arthropoda</taxon>
        <taxon>Crustacea</taxon>
        <taxon>Branchiopoda</taxon>
        <taxon>Diplostraca</taxon>
        <taxon>Cladocera</taxon>
        <taxon>Anomopoda</taxon>
        <taxon>Daphniidae</taxon>
        <taxon>Daphnia</taxon>
    </lineage>
</organism>